<proteinExistence type="predicted"/>
<comment type="caution">
    <text evidence="3">The sequence shown here is derived from an EMBL/GenBank/DDBJ whole genome shotgun (WGS) entry which is preliminary data.</text>
</comment>
<dbReference type="InterPro" id="IPR027417">
    <property type="entry name" value="P-loop_NTPase"/>
</dbReference>
<dbReference type="InterPro" id="IPR005225">
    <property type="entry name" value="Small_GTP-bd"/>
</dbReference>
<dbReference type="InterPro" id="IPR006073">
    <property type="entry name" value="GTP-bd"/>
</dbReference>
<evidence type="ECO:0000313" key="3">
    <source>
        <dbReference type="EMBL" id="MDG3005235.1"/>
    </source>
</evidence>
<dbReference type="Proteomes" id="UP001216907">
    <property type="component" value="Unassembled WGS sequence"/>
</dbReference>
<dbReference type="InterPro" id="IPR018948">
    <property type="entry name" value="GTP-bd_TrmE_N"/>
</dbReference>
<protein>
    <submittedName>
        <fullName evidence="3">50S ribosome-binding GTPase</fullName>
    </submittedName>
</protein>
<feature type="domain" description="G" evidence="1">
    <location>
        <begin position="179"/>
        <end position="275"/>
    </location>
</feature>
<dbReference type="PANTHER" id="PTHR42714:SF2">
    <property type="entry name" value="TRNA MODIFICATION GTPASE GTPBP3, MITOCHONDRIAL"/>
    <property type="match status" value="1"/>
</dbReference>
<dbReference type="CDD" id="cd04164">
    <property type="entry name" value="trmE"/>
    <property type="match status" value="1"/>
</dbReference>
<dbReference type="SUPFAM" id="SSF52540">
    <property type="entry name" value="P-loop containing nucleoside triphosphate hydrolases"/>
    <property type="match status" value="1"/>
</dbReference>
<dbReference type="InterPro" id="IPR027266">
    <property type="entry name" value="TrmE/GcvT-like"/>
</dbReference>
<dbReference type="Gene3D" id="3.30.1360.120">
    <property type="entry name" value="Probable tRNA modification gtpase trme, domain 1"/>
    <property type="match status" value="1"/>
</dbReference>
<dbReference type="Pfam" id="PF01926">
    <property type="entry name" value="MMR_HSR1"/>
    <property type="match status" value="1"/>
</dbReference>
<dbReference type="InterPro" id="IPR031168">
    <property type="entry name" value="G_TrmE"/>
</dbReference>
<gene>
    <name evidence="3" type="ORF">PZE19_15710</name>
</gene>
<name>A0ABT6FCB8_9BACT</name>
<dbReference type="EMBL" id="JARRAG010000002">
    <property type="protein sequence ID" value="MDG3005235.1"/>
    <property type="molecule type" value="Genomic_DNA"/>
</dbReference>
<keyword evidence="4" id="KW-1185">Reference proteome</keyword>
<organism evidence="3 4">
    <name type="scientific">Paludisphaera mucosa</name>
    <dbReference type="NCBI Taxonomy" id="3030827"/>
    <lineage>
        <taxon>Bacteria</taxon>
        <taxon>Pseudomonadati</taxon>
        <taxon>Planctomycetota</taxon>
        <taxon>Planctomycetia</taxon>
        <taxon>Isosphaerales</taxon>
        <taxon>Isosphaeraceae</taxon>
        <taxon>Paludisphaera</taxon>
    </lineage>
</organism>
<evidence type="ECO:0000259" key="1">
    <source>
        <dbReference type="Pfam" id="PF01926"/>
    </source>
</evidence>
<dbReference type="Pfam" id="PF10396">
    <property type="entry name" value="TrmE_N"/>
    <property type="match status" value="1"/>
</dbReference>
<sequence length="377" mass="38869">MTVLTPTGRGAVAVLRLWGPNALAAADAAFRPARGKRLAETPSGRPRLGRLGAGLGDEVVAVVLDGDPPGVEIQCHGGSAAVEMVAEALRGRGVRLAEPTAFVDQATPSPIRAAAWMDLAGAGTLRTAEILLEQAQGALDRELVGLIAGIETGSPETASRLDGLIARSRVGLRLVDGWRVVIAGRPNVGKSRLLNAMAGYARAIVAATPGTTRDAVTVRTAFDGWPIELVDTAGVREAVDVVERSGVERALRERARADLSLHVLDRSQPLDGADRARATGGGPALIVASKADLPAAWDPAEALGGDRPFVVVSAEAGAGLDELGAAIARALVPIPPEPGAGVPFRDEQVVELAAARDALKLGEVEAAARILRTLLGR</sequence>
<reference evidence="3 4" key="1">
    <citation type="submission" date="2023-03" db="EMBL/GenBank/DDBJ databases">
        <title>Paludisphaera mucosa sp. nov. a novel planctomycete from northern fen.</title>
        <authorList>
            <person name="Ivanova A."/>
        </authorList>
    </citation>
    <scope>NUCLEOTIDE SEQUENCE [LARGE SCALE GENOMIC DNA]</scope>
    <source>
        <strain evidence="3 4">Pla2</strain>
    </source>
</reference>
<evidence type="ECO:0000259" key="2">
    <source>
        <dbReference type="Pfam" id="PF10396"/>
    </source>
</evidence>
<evidence type="ECO:0000313" key="4">
    <source>
        <dbReference type="Proteomes" id="UP001216907"/>
    </source>
</evidence>
<accession>A0ABT6FCB8</accession>
<dbReference type="SUPFAM" id="SSF103025">
    <property type="entry name" value="Folate-binding domain"/>
    <property type="match status" value="1"/>
</dbReference>
<dbReference type="RefSeq" id="WP_277861580.1">
    <property type="nucleotide sequence ID" value="NZ_JARRAG010000002.1"/>
</dbReference>
<feature type="domain" description="GTP-binding protein TrmE N-terminal" evidence="2">
    <location>
        <begin position="3"/>
        <end position="106"/>
    </location>
</feature>
<dbReference type="NCBIfam" id="TIGR00231">
    <property type="entry name" value="small_GTP"/>
    <property type="match status" value="1"/>
</dbReference>
<dbReference type="PANTHER" id="PTHR42714">
    <property type="entry name" value="TRNA MODIFICATION GTPASE GTPBP3"/>
    <property type="match status" value="1"/>
</dbReference>
<dbReference type="Gene3D" id="3.40.50.300">
    <property type="entry name" value="P-loop containing nucleotide triphosphate hydrolases"/>
    <property type="match status" value="1"/>
</dbReference>